<name>A0A438BUT3_VITVI</name>
<accession>A0A438BUT3</accession>
<dbReference type="EMBL" id="QGNW01002614">
    <property type="protein sequence ID" value="RVW14647.1"/>
    <property type="molecule type" value="Genomic_DNA"/>
</dbReference>
<sequence length="106" mass="11985">MCLPQRSWSHNRDMQVPPFFGQKLIKAGHLKQYLRSDAGGRDVPQNRNSGAPRAQPPQGRYKLINGGPSDEEYDSRRKRQRLLRAALVRERINSIRPGLTGGGPRP</sequence>
<reference evidence="2 3" key="1">
    <citation type="journal article" date="2018" name="PLoS Genet.">
        <title>Population sequencing reveals clonal diversity and ancestral inbreeding in the grapevine cultivar Chardonnay.</title>
        <authorList>
            <person name="Roach M.J."/>
            <person name="Johnson D.L."/>
            <person name="Bohlmann J."/>
            <person name="van Vuuren H.J."/>
            <person name="Jones S.J."/>
            <person name="Pretorius I.S."/>
            <person name="Schmidt S.A."/>
            <person name="Borneman A.R."/>
        </authorList>
    </citation>
    <scope>NUCLEOTIDE SEQUENCE [LARGE SCALE GENOMIC DNA]</scope>
    <source>
        <strain evidence="3">cv. Chardonnay</strain>
        <tissue evidence="2">Leaf</tissue>
    </source>
</reference>
<feature type="region of interest" description="Disordered" evidence="1">
    <location>
        <begin position="37"/>
        <end position="77"/>
    </location>
</feature>
<comment type="caution">
    <text evidence="2">The sequence shown here is derived from an EMBL/GenBank/DDBJ whole genome shotgun (WGS) entry which is preliminary data.</text>
</comment>
<dbReference type="Proteomes" id="UP000288805">
    <property type="component" value="Unassembled WGS sequence"/>
</dbReference>
<gene>
    <name evidence="2" type="ORF">CK203_085437</name>
</gene>
<organism evidence="2 3">
    <name type="scientific">Vitis vinifera</name>
    <name type="common">Grape</name>
    <dbReference type="NCBI Taxonomy" id="29760"/>
    <lineage>
        <taxon>Eukaryota</taxon>
        <taxon>Viridiplantae</taxon>
        <taxon>Streptophyta</taxon>
        <taxon>Embryophyta</taxon>
        <taxon>Tracheophyta</taxon>
        <taxon>Spermatophyta</taxon>
        <taxon>Magnoliopsida</taxon>
        <taxon>eudicotyledons</taxon>
        <taxon>Gunneridae</taxon>
        <taxon>Pentapetalae</taxon>
        <taxon>rosids</taxon>
        <taxon>Vitales</taxon>
        <taxon>Vitaceae</taxon>
        <taxon>Viteae</taxon>
        <taxon>Vitis</taxon>
    </lineage>
</organism>
<proteinExistence type="predicted"/>
<evidence type="ECO:0000256" key="1">
    <source>
        <dbReference type="SAM" id="MobiDB-lite"/>
    </source>
</evidence>
<evidence type="ECO:0000313" key="3">
    <source>
        <dbReference type="Proteomes" id="UP000288805"/>
    </source>
</evidence>
<evidence type="ECO:0000313" key="2">
    <source>
        <dbReference type="EMBL" id="RVW14647.1"/>
    </source>
</evidence>
<protein>
    <submittedName>
        <fullName evidence="2">Uncharacterized protein</fullName>
    </submittedName>
</protein>
<dbReference type="AlphaFoldDB" id="A0A438BUT3"/>